<dbReference type="Proteomes" id="UP000594262">
    <property type="component" value="Unplaced"/>
</dbReference>
<feature type="compositionally biased region" description="Polar residues" evidence="2">
    <location>
        <begin position="101"/>
        <end position="116"/>
    </location>
</feature>
<organism evidence="3 4">
    <name type="scientific">Clytia hemisphaerica</name>
    <dbReference type="NCBI Taxonomy" id="252671"/>
    <lineage>
        <taxon>Eukaryota</taxon>
        <taxon>Metazoa</taxon>
        <taxon>Cnidaria</taxon>
        <taxon>Hydrozoa</taxon>
        <taxon>Hydroidolina</taxon>
        <taxon>Leptothecata</taxon>
        <taxon>Obeliida</taxon>
        <taxon>Clytiidae</taxon>
        <taxon>Clytia</taxon>
    </lineage>
</organism>
<name>A0A7M5UZM3_9CNID</name>
<evidence type="ECO:0000256" key="2">
    <source>
        <dbReference type="SAM" id="MobiDB-lite"/>
    </source>
</evidence>
<feature type="compositionally biased region" description="Basic and acidic residues" evidence="2">
    <location>
        <begin position="430"/>
        <end position="450"/>
    </location>
</feature>
<evidence type="ECO:0000313" key="4">
    <source>
        <dbReference type="Proteomes" id="UP000594262"/>
    </source>
</evidence>
<keyword evidence="4" id="KW-1185">Reference proteome</keyword>
<accession>A0A7M5UZM3</accession>
<feature type="region of interest" description="Disordered" evidence="2">
    <location>
        <begin position="82"/>
        <end position="155"/>
    </location>
</feature>
<dbReference type="EnsemblMetazoa" id="CLYHEMT006830.1">
    <property type="protein sequence ID" value="CLYHEMP006830.1"/>
    <property type="gene ID" value="CLYHEMG006830"/>
</dbReference>
<feature type="coiled-coil region" evidence="1">
    <location>
        <begin position="171"/>
        <end position="296"/>
    </location>
</feature>
<dbReference type="AlphaFoldDB" id="A0A7M5UZM3"/>
<protein>
    <submittedName>
        <fullName evidence="3">Uncharacterized protein</fullName>
    </submittedName>
</protein>
<evidence type="ECO:0000313" key="3">
    <source>
        <dbReference type="EnsemblMetazoa" id="CLYHEMP006830.1"/>
    </source>
</evidence>
<feature type="region of interest" description="Disordered" evidence="2">
    <location>
        <begin position="321"/>
        <end position="493"/>
    </location>
</feature>
<feature type="compositionally biased region" description="Polar residues" evidence="2">
    <location>
        <begin position="125"/>
        <end position="154"/>
    </location>
</feature>
<feature type="compositionally biased region" description="Polar residues" evidence="2">
    <location>
        <begin position="451"/>
        <end position="460"/>
    </location>
</feature>
<feature type="compositionally biased region" description="Basic and acidic residues" evidence="2">
    <location>
        <begin position="386"/>
        <end position="397"/>
    </location>
</feature>
<feature type="compositionally biased region" description="Basic and acidic residues" evidence="2">
    <location>
        <begin position="463"/>
        <end position="493"/>
    </location>
</feature>
<keyword evidence="1" id="KW-0175">Coiled coil</keyword>
<sequence length="522" mass="59633">RIFQRYSKQIIWMTVNMQNGSNSSHDNIIDKKQRTVRFNVTNERKTIDQSDVDGHRRHPRRFFQDQVQQTSLEEKNTNVAMLDRNERDRKPRSNGRYFNKQRAQQYSPTSTDTGLSGSPPYVNGINGSRTNLTNGYKPSYSPTSTDAESVSPLPSNGWDFSELEMRYTSMINSLKDELSFLEESNTNLLTELRESQNSNYVLTEEIRRQQRNNLSTLDELQACQTANSVLRQELQCLEQSSVKMSRDSEKYKKANSMLKDEIKDLKAHNYKRKNSMVTLKEKAIDLQNDILEKEKDFKDLSSLKQTVNIIVEAVENDSNIDNGYFPTDSDISSNDGNDDKQLGAFTPKPVKKSDTFSSSLPSPLARKLFSHQNGGRSPLLRRKQKDKYNTDLTERSRSRSLNVTSGESRDESPSPPHYNGPSSGPLPAAGDRRRGSLDSFHQNKDLKETSLRNNTLTRQLGKSLERLHDHKIKRSESGNRPRSMTFDDRHNDKMTDDFSYVVKGESIGTINSASPEQGTFEL</sequence>
<evidence type="ECO:0000256" key="1">
    <source>
        <dbReference type="SAM" id="Coils"/>
    </source>
</evidence>
<proteinExistence type="predicted"/>
<reference evidence="3" key="1">
    <citation type="submission" date="2021-01" db="UniProtKB">
        <authorList>
            <consortium name="EnsemblMetazoa"/>
        </authorList>
    </citation>
    <scope>IDENTIFICATION</scope>
</reference>